<evidence type="ECO:0000313" key="1">
    <source>
        <dbReference type="EMBL" id="NSK13771.1"/>
    </source>
</evidence>
<evidence type="ECO:0000313" key="4">
    <source>
        <dbReference type="Proteomes" id="UP000701680"/>
    </source>
</evidence>
<proteinExistence type="predicted"/>
<dbReference type="PANTHER" id="PTHR34071:SF2">
    <property type="entry name" value="FLAVIN-NUCLEOTIDE-BINDING PROTEIN"/>
    <property type="match status" value="1"/>
</dbReference>
<reference evidence="2" key="2">
    <citation type="submission" date="2020-02" db="EMBL/GenBank/DDBJ databases">
        <authorList>
            <person name="Littmann E."/>
            <person name="Sorbara M."/>
        </authorList>
    </citation>
    <scope>NUCLEOTIDE SEQUENCE</scope>
    <source>
        <strain evidence="2">MSK.17.11</strain>
        <strain evidence="1">MSK.17.38</strain>
    </source>
</reference>
<keyword evidence="3" id="KW-1185">Reference proteome</keyword>
<accession>A0A850HAH3</accession>
<name>A0A850HAH3_9FIRM</name>
<dbReference type="Pfam" id="PF12900">
    <property type="entry name" value="Pyridox_ox_2"/>
    <property type="match status" value="1"/>
</dbReference>
<dbReference type="EMBL" id="JAAIUO010000001">
    <property type="protein sequence ID" value="NSK13771.1"/>
    <property type="molecule type" value="Genomic_DNA"/>
</dbReference>
<dbReference type="EMBL" id="JAAITX010000001">
    <property type="protein sequence ID" value="NVH57098.1"/>
    <property type="molecule type" value="Genomic_DNA"/>
</dbReference>
<evidence type="ECO:0000313" key="2">
    <source>
        <dbReference type="EMBL" id="NVH57098.1"/>
    </source>
</evidence>
<gene>
    <name evidence="2" type="ORF">G5A66_00250</name>
    <name evidence="1" type="ORF">G5A75_02555</name>
</gene>
<dbReference type="Gene3D" id="2.30.110.10">
    <property type="entry name" value="Electron Transport, Fmn-binding Protein, Chain A"/>
    <property type="match status" value="1"/>
</dbReference>
<dbReference type="AlphaFoldDB" id="A0A850HAH3"/>
<reference evidence="3 4" key="1">
    <citation type="journal article" date="2020" name="Cell Host Microbe">
        <title>Functional and Genomic Variation between Human-Derived Isolates of Lachnospiraceae Reveals Inter- and Intra-Species Diversity.</title>
        <authorList>
            <person name="Sorbara M.T."/>
            <person name="Littmann E.R."/>
            <person name="Fontana E."/>
            <person name="Moody T.U."/>
            <person name="Kohout C.E."/>
            <person name="Gjonbalaj M."/>
            <person name="Eaton V."/>
            <person name="Seok R."/>
            <person name="Leiner I.M."/>
            <person name="Pamer E.G."/>
        </authorList>
    </citation>
    <scope>NUCLEOTIDE SEQUENCE [LARGE SCALE GENOMIC DNA]</scope>
    <source>
        <strain evidence="2 3">MSK.17.11</strain>
        <strain evidence="1 4">MSK.17.38</strain>
    </source>
</reference>
<organism evidence="2 3">
    <name type="scientific">Dorea phocaeensis</name>
    <dbReference type="NCBI Taxonomy" id="2040291"/>
    <lineage>
        <taxon>Bacteria</taxon>
        <taxon>Bacillati</taxon>
        <taxon>Bacillota</taxon>
        <taxon>Clostridia</taxon>
        <taxon>Lachnospirales</taxon>
        <taxon>Lachnospiraceae</taxon>
        <taxon>Dorea</taxon>
    </lineage>
</organism>
<dbReference type="SUPFAM" id="SSF50475">
    <property type="entry name" value="FMN-binding split barrel"/>
    <property type="match status" value="1"/>
</dbReference>
<evidence type="ECO:0000313" key="3">
    <source>
        <dbReference type="Proteomes" id="UP000528555"/>
    </source>
</evidence>
<sequence>MRKMRLQKREITDGKELREILGECEVVRIGTTDSDGMFVVPVNFGYEFQEDEMRLTLYIHGSKEGRKAEAFASCPQVAVEMDCGHRLIHGADGCSYSYAYSSIMGNGTICQVTDEKEKLHGLSCLMDHLGGGKAPIRPESLGNVAVYRIDVHTFTGKHNI</sequence>
<dbReference type="Proteomes" id="UP000701680">
    <property type="component" value="Unassembled WGS sequence"/>
</dbReference>
<dbReference type="PANTHER" id="PTHR34071">
    <property type="entry name" value="5-NITROIMIDAZOLE ANTIBIOTICS RESISTANCE PROTEIN, NIMA-FAMILY-RELATED PROTEIN-RELATED"/>
    <property type="match status" value="1"/>
</dbReference>
<dbReference type="InterPro" id="IPR012349">
    <property type="entry name" value="Split_barrel_FMN-bd"/>
</dbReference>
<dbReference type="InterPro" id="IPR024747">
    <property type="entry name" value="Pyridox_Oxase-rel"/>
</dbReference>
<dbReference type="Proteomes" id="UP000528555">
    <property type="component" value="Unassembled WGS sequence"/>
</dbReference>
<comment type="caution">
    <text evidence="2">The sequence shown here is derived from an EMBL/GenBank/DDBJ whole genome shotgun (WGS) entry which is preliminary data.</text>
</comment>
<protein>
    <submittedName>
        <fullName evidence="2">Pyridoxamine 5'-phosphate oxidase family protein</fullName>
    </submittedName>
</protein>